<evidence type="ECO:0000256" key="2">
    <source>
        <dbReference type="SAM" id="MobiDB-lite"/>
    </source>
</evidence>
<dbReference type="PROSITE" id="PS50013">
    <property type="entry name" value="CHROMO_2"/>
    <property type="match status" value="1"/>
</dbReference>
<feature type="domain" description="Chromo" evidence="3">
    <location>
        <begin position="440"/>
        <end position="490"/>
    </location>
</feature>
<feature type="region of interest" description="Disordered" evidence="2">
    <location>
        <begin position="184"/>
        <end position="214"/>
    </location>
</feature>
<dbReference type="InterPro" id="IPR016197">
    <property type="entry name" value="Chromo-like_dom_sf"/>
</dbReference>
<feature type="compositionally biased region" description="Polar residues" evidence="2">
    <location>
        <begin position="375"/>
        <end position="385"/>
    </location>
</feature>
<evidence type="ECO:0000259" key="3">
    <source>
        <dbReference type="PROSITE" id="PS50013"/>
    </source>
</evidence>
<dbReference type="EMBL" id="EQ999974">
    <property type="protein sequence ID" value="EEQ87093.1"/>
    <property type="molecule type" value="Genomic_DNA"/>
</dbReference>
<keyword evidence="5" id="KW-1185">Reference proteome</keyword>
<dbReference type="GeneID" id="69024691"/>
<dbReference type="CDD" id="cd00024">
    <property type="entry name" value="CD_CSD"/>
    <property type="match status" value="1"/>
</dbReference>
<evidence type="ECO:0000313" key="5">
    <source>
        <dbReference type="Proteomes" id="UP000002039"/>
    </source>
</evidence>
<feature type="region of interest" description="Disordered" evidence="2">
    <location>
        <begin position="342"/>
        <end position="427"/>
    </location>
</feature>
<dbReference type="SUPFAM" id="SSF54160">
    <property type="entry name" value="Chromo domain-like"/>
    <property type="match status" value="1"/>
</dbReference>
<name>A0ABP2EX88_AJEDR</name>
<protein>
    <recommendedName>
        <fullName evidence="3">Chromo domain-containing protein</fullName>
    </recommendedName>
</protein>
<feature type="region of interest" description="Disordered" evidence="2">
    <location>
        <begin position="266"/>
        <end position="300"/>
    </location>
</feature>
<dbReference type="Pfam" id="PF00385">
    <property type="entry name" value="Chromo"/>
    <property type="match status" value="1"/>
</dbReference>
<sequence>MDKIKFYQPGSRRYSRSSYTREVNPVSKSVLPGPCQQRERDHLQVQSAAPIARTYQQKDSLVKPPSMQTPEISANDPRFFTLEEGATWNVDHRNTAHDDDPLCSLFYDNNDEPGTDMRAITTPVTQQNRETPSDEALVAEQSPGYEIPETQAPRTIDSQDESLAVDVDNTSHLSLDNIIPAVSRPASPAQHSTQDLDAGGMTEREGRSDGESCDLPHLRTYEASGEADKGPDTLIFRAGDSKGRLPKNPSTFPGFSQFIDTPITIQDDDDMTSNTSQSLPLVERSRSDLTSYREPGTAHPTAAQIKLEGAADGGSVTQNAATRKRIFCPLLSSTEPIEEIDLTGPVDTTLPPAKRQRPLFDAQSQPATITGGPSRPQTPDQSSYQAEAPSATFVGAGPREMSLSGDSRDKTHPSTRTPPPPPTMVKRNGAMVPEWSVAAISNSRITTDQEGKPRLEYKVVWEGYSDPSWEPKENVVPGCEDLINDFHVRQPKRPGITTLVGYMRFGNRKPVIRGKQTALKGQTEKGLKETSPSLI</sequence>
<dbReference type="InterPro" id="IPR023780">
    <property type="entry name" value="Chromo_domain"/>
</dbReference>
<reference evidence="5" key="1">
    <citation type="journal article" date="2015" name="PLoS Genet.">
        <title>The dynamic genome and transcriptome of the human fungal pathogen Blastomyces and close relative Emmonsia.</title>
        <authorList>
            <person name="Munoz J.F."/>
            <person name="Gauthier G.M."/>
            <person name="Desjardins C.A."/>
            <person name="Gallo J.E."/>
            <person name="Holder J."/>
            <person name="Sullivan T.D."/>
            <person name="Marty A.J."/>
            <person name="Carmen J.C."/>
            <person name="Chen Z."/>
            <person name="Ding L."/>
            <person name="Gujja S."/>
            <person name="Magrini V."/>
            <person name="Misas E."/>
            <person name="Mitreva M."/>
            <person name="Priest M."/>
            <person name="Saif S."/>
            <person name="Whiston E.A."/>
            <person name="Young S."/>
            <person name="Zeng Q."/>
            <person name="Goldman W.E."/>
            <person name="Mardis E.R."/>
            <person name="Taylor J.W."/>
            <person name="McEwen J.G."/>
            <person name="Clay O.K."/>
            <person name="Klein B.S."/>
            <person name="Cuomo C.A."/>
        </authorList>
    </citation>
    <scope>NUCLEOTIDE SEQUENCE [LARGE SCALE GENOMIC DNA]</scope>
    <source>
        <strain evidence="5">ER-3 / ATCC MYA-2586</strain>
    </source>
</reference>
<dbReference type="SMART" id="SM00298">
    <property type="entry name" value="CHROMO"/>
    <property type="match status" value="1"/>
</dbReference>
<dbReference type="Gene3D" id="2.40.50.40">
    <property type="match status" value="1"/>
</dbReference>
<proteinExistence type="predicted"/>
<dbReference type="InterPro" id="IPR000953">
    <property type="entry name" value="Chromo/chromo_shadow_dom"/>
</dbReference>
<dbReference type="Proteomes" id="UP000002039">
    <property type="component" value="Unassembled WGS sequence"/>
</dbReference>
<accession>A0ABP2EX88</accession>
<feature type="region of interest" description="Disordered" evidence="2">
    <location>
        <begin position="1"/>
        <end position="35"/>
    </location>
</feature>
<evidence type="ECO:0000313" key="4">
    <source>
        <dbReference type="EMBL" id="EEQ87093.1"/>
    </source>
</evidence>
<dbReference type="RefSeq" id="XP_045274496.1">
    <property type="nucleotide sequence ID" value="XM_045417765.1"/>
</dbReference>
<comment type="subunit">
    <text evidence="1">Component of the NuA4 histone acetyltransferase complex.</text>
</comment>
<feature type="region of interest" description="Disordered" evidence="2">
    <location>
        <begin position="513"/>
        <end position="535"/>
    </location>
</feature>
<organism evidence="4 5">
    <name type="scientific">Ajellomyces dermatitidis (strain ER-3 / ATCC MYA-2586)</name>
    <name type="common">Blastomyces dermatitidis</name>
    <dbReference type="NCBI Taxonomy" id="559297"/>
    <lineage>
        <taxon>Eukaryota</taxon>
        <taxon>Fungi</taxon>
        <taxon>Dikarya</taxon>
        <taxon>Ascomycota</taxon>
        <taxon>Pezizomycotina</taxon>
        <taxon>Eurotiomycetes</taxon>
        <taxon>Eurotiomycetidae</taxon>
        <taxon>Onygenales</taxon>
        <taxon>Ajellomycetaceae</taxon>
        <taxon>Blastomyces</taxon>
    </lineage>
</organism>
<gene>
    <name evidence="4" type="ORF">BDCG_02213</name>
</gene>
<feature type="compositionally biased region" description="Basic and acidic residues" evidence="2">
    <location>
        <begin position="202"/>
        <end position="214"/>
    </location>
</feature>
<evidence type="ECO:0000256" key="1">
    <source>
        <dbReference type="ARBA" id="ARBA00011353"/>
    </source>
</evidence>